<evidence type="ECO:0000256" key="2">
    <source>
        <dbReference type="ARBA" id="ARBA00023043"/>
    </source>
</evidence>
<dbReference type="Gene3D" id="1.25.40.20">
    <property type="entry name" value="Ankyrin repeat-containing domain"/>
    <property type="match status" value="1"/>
</dbReference>
<proteinExistence type="predicted"/>
<dbReference type="EMBL" id="JARVKF010000035">
    <property type="protein sequence ID" value="KAK9424563.1"/>
    <property type="molecule type" value="Genomic_DNA"/>
</dbReference>
<feature type="compositionally biased region" description="Low complexity" evidence="4">
    <location>
        <begin position="104"/>
        <end position="118"/>
    </location>
</feature>
<gene>
    <name evidence="5" type="ORF">SUNI508_03439</name>
</gene>
<organism evidence="5 6">
    <name type="scientific">Seiridium unicorne</name>
    <dbReference type="NCBI Taxonomy" id="138068"/>
    <lineage>
        <taxon>Eukaryota</taxon>
        <taxon>Fungi</taxon>
        <taxon>Dikarya</taxon>
        <taxon>Ascomycota</taxon>
        <taxon>Pezizomycotina</taxon>
        <taxon>Sordariomycetes</taxon>
        <taxon>Xylariomycetidae</taxon>
        <taxon>Amphisphaeriales</taxon>
        <taxon>Sporocadaceae</taxon>
        <taxon>Seiridium</taxon>
    </lineage>
</organism>
<sequence length="698" mass="78076">MQSHEQPTSATSNATNRTNRGGRPKEWRADRTRRLTRLYCYTSLRVDEILKVLEEEVWSPGKEAANKHLNHLLGKDPRWMRPKDVTEQRQRMAGLKNSERGRSESQSSSISHAQSPMSNAQDPSFQHFQRTETMDTKSFGRSSGSSIEKPDVFMFGQTPPRTTTTTFRLPPAGQHNASLDHPTNSSHPTFSRYFPGVGRQGTSMTTSTNFSVGSSRESYYRLKQKLHEVNGYAKSDVKDIFRLLKRFTISNEGDADQSAFSPGSATGAFHHPLITNFRAQTEGVTDTSIAKYSLPGDFMRTENSVYDSISGKDQLGNTIYHFLASSEMDTDNLIGLIASESTAPSAVLNATNTGGQTFLHVLHEGWFREDSRLAELVMMLRERQFNFYATDAYGRTFFHILRQNIKANSGFMREITSQFTNISLLNRRDAFGVKPMILRASTIPINRDEARPSHLSIPRTTDRTEQKIKDHAALLKIIVDANATQTGHATEDSQGRNALHCLSEVILGTASIDAHANGTKVSKRKMDANDEPIPQTCPLSQRLQYLETVLQAKVDVNHYNASGDTVLMSFVAHIIDGQDDKDLELLIKRLITAGANLEARNRSGETVLQVAARLGQKFAVKVLLDQGANFHVRNCDRRSVLQTIDDHTRLAGEYDEQLARLEATRGVLTGRFSKFQALQEPSLLQEWSVRQPASPRSA</sequence>
<dbReference type="PROSITE" id="PS50088">
    <property type="entry name" value="ANK_REPEAT"/>
    <property type="match status" value="1"/>
</dbReference>
<feature type="region of interest" description="Disordered" evidence="4">
    <location>
        <begin position="75"/>
        <end position="123"/>
    </location>
</feature>
<evidence type="ECO:0008006" key="7">
    <source>
        <dbReference type="Google" id="ProtNLM"/>
    </source>
</evidence>
<evidence type="ECO:0000313" key="5">
    <source>
        <dbReference type="EMBL" id="KAK9424563.1"/>
    </source>
</evidence>
<dbReference type="PANTHER" id="PTHR24180:SF45">
    <property type="entry name" value="POLY [ADP-RIBOSE] POLYMERASE TANKYRASE"/>
    <property type="match status" value="1"/>
</dbReference>
<dbReference type="InterPro" id="IPR002110">
    <property type="entry name" value="Ankyrin_rpt"/>
</dbReference>
<dbReference type="SUPFAM" id="SSF48403">
    <property type="entry name" value="Ankyrin repeat"/>
    <property type="match status" value="1"/>
</dbReference>
<keyword evidence="2 3" id="KW-0040">ANK repeat</keyword>
<feature type="compositionally biased region" description="Low complexity" evidence="4">
    <location>
        <begin position="8"/>
        <end position="21"/>
    </location>
</feature>
<protein>
    <recommendedName>
        <fullName evidence="7">Ankyrin repeat protein</fullName>
    </recommendedName>
</protein>
<evidence type="ECO:0000313" key="6">
    <source>
        <dbReference type="Proteomes" id="UP001408356"/>
    </source>
</evidence>
<dbReference type="InterPro" id="IPR051637">
    <property type="entry name" value="Ank_repeat_dom-contain_49"/>
</dbReference>
<keyword evidence="6" id="KW-1185">Reference proteome</keyword>
<name>A0ABR2VCE3_9PEZI</name>
<evidence type="ECO:0000256" key="4">
    <source>
        <dbReference type="SAM" id="MobiDB-lite"/>
    </source>
</evidence>
<feature type="region of interest" description="Disordered" evidence="4">
    <location>
        <begin position="135"/>
        <end position="159"/>
    </location>
</feature>
<dbReference type="InterPro" id="IPR036770">
    <property type="entry name" value="Ankyrin_rpt-contain_sf"/>
</dbReference>
<dbReference type="PROSITE" id="PS50297">
    <property type="entry name" value="ANK_REP_REGION"/>
    <property type="match status" value="1"/>
</dbReference>
<dbReference type="SMART" id="SM00248">
    <property type="entry name" value="ANK"/>
    <property type="match status" value="3"/>
</dbReference>
<feature type="region of interest" description="Disordered" evidence="4">
    <location>
        <begin position="1"/>
        <end position="28"/>
    </location>
</feature>
<evidence type="ECO:0000256" key="3">
    <source>
        <dbReference type="PROSITE-ProRule" id="PRU00023"/>
    </source>
</evidence>
<dbReference type="Proteomes" id="UP001408356">
    <property type="component" value="Unassembled WGS sequence"/>
</dbReference>
<dbReference type="PANTHER" id="PTHR24180">
    <property type="entry name" value="CYCLIN-DEPENDENT KINASE INHIBITOR 2C-RELATED"/>
    <property type="match status" value="1"/>
</dbReference>
<feature type="compositionally biased region" description="Basic and acidic residues" evidence="4">
    <location>
        <begin position="75"/>
        <end position="90"/>
    </location>
</feature>
<evidence type="ECO:0000256" key="1">
    <source>
        <dbReference type="ARBA" id="ARBA00022737"/>
    </source>
</evidence>
<accession>A0ABR2VCE3</accession>
<reference evidence="5 6" key="1">
    <citation type="journal article" date="2024" name="J. Plant Pathol.">
        <title>Sequence and assembly of the genome of Seiridium unicorne, isolate CBS 538.82, causal agent of cypress canker disease.</title>
        <authorList>
            <person name="Scali E."/>
            <person name="Rocca G.D."/>
            <person name="Danti R."/>
            <person name="Garbelotto M."/>
            <person name="Barberini S."/>
            <person name="Baroncelli R."/>
            <person name="Emiliani G."/>
        </authorList>
    </citation>
    <scope>NUCLEOTIDE SEQUENCE [LARGE SCALE GENOMIC DNA]</scope>
    <source>
        <strain evidence="5 6">BM-138-508</strain>
    </source>
</reference>
<keyword evidence="1" id="KW-0677">Repeat</keyword>
<dbReference type="Pfam" id="PF12796">
    <property type="entry name" value="Ank_2"/>
    <property type="match status" value="1"/>
</dbReference>
<comment type="caution">
    <text evidence="5">The sequence shown here is derived from an EMBL/GenBank/DDBJ whole genome shotgun (WGS) entry which is preliminary data.</text>
</comment>
<feature type="repeat" description="ANK" evidence="3">
    <location>
        <begin position="603"/>
        <end position="635"/>
    </location>
</feature>